<keyword evidence="1" id="KW-0732">Signal</keyword>
<reference evidence="2 3" key="1">
    <citation type="journal article" date="2016" name="Mol. Biol. Evol.">
        <title>Comparative Genomics of Early-Diverging Mushroom-Forming Fungi Provides Insights into the Origins of Lignocellulose Decay Capabilities.</title>
        <authorList>
            <person name="Nagy L.G."/>
            <person name="Riley R."/>
            <person name="Tritt A."/>
            <person name="Adam C."/>
            <person name="Daum C."/>
            <person name="Floudas D."/>
            <person name="Sun H."/>
            <person name="Yadav J.S."/>
            <person name="Pangilinan J."/>
            <person name="Larsson K.H."/>
            <person name="Matsuura K."/>
            <person name="Barry K."/>
            <person name="Labutti K."/>
            <person name="Kuo R."/>
            <person name="Ohm R.A."/>
            <person name="Bhattacharya S.S."/>
            <person name="Shirouzu T."/>
            <person name="Yoshinaga Y."/>
            <person name="Martin F.M."/>
            <person name="Grigoriev I.V."/>
            <person name="Hibbett D.S."/>
        </authorList>
    </citation>
    <scope>NUCLEOTIDE SEQUENCE [LARGE SCALE GENOMIC DNA]</scope>
    <source>
        <strain evidence="2 3">HHB12029</strain>
    </source>
</reference>
<dbReference type="Proteomes" id="UP000077266">
    <property type="component" value="Unassembled WGS sequence"/>
</dbReference>
<keyword evidence="3" id="KW-1185">Reference proteome</keyword>
<organism evidence="2 3">
    <name type="scientific">Exidia glandulosa HHB12029</name>
    <dbReference type="NCBI Taxonomy" id="1314781"/>
    <lineage>
        <taxon>Eukaryota</taxon>
        <taxon>Fungi</taxon>
        <taxon>Dikarya</taxon>
        <taxon>Basidiomycota</taxon>
        <taxon>Agaricomycotina</taxon>
        <taxon>Agaricomycetes</taxon>
        <taxon>Auriculariales</taxon>
        <taxon>Exidiaceae</taxon>
        <taxon>Exidia</taxon>
    </lineage>
</organism>
<evidence type="ECO:0000313" key="3">
    <source>
        <dbReference type="Proteomes" id="UP000077266"/>
    </source>
</evidence>
<proteinExistence type="predicted"/>
<protein>
    <submittedName>
        <fullName evidence="2">Uncharacterized protein</fullName>
    </submittedName>
</protein>
<gene>
    <name evidence="2" type="ORF">EXIGLDRAFT_415880</name>
</gene>
<feature type="signal peptide" evidence="1">
    <location>
        <begin position="1"/>
        <end position="19"/>
    </location>
</feature>
<dbReference type="AlphaFoldDB" id="A0A165PRU8"/>
<evidence type="ECO:0000256" key="1">
    <source>
        <dbReference type="SAM" id="SignalP"/>
    </source>
</evidence>
<name>A0A165PRU8_EXIGL</name>
<sequence>MFFKTALLVVPVAATTVFAVAYPAPLVTPAPAVRAEPRNIIDDATSAIGNEINSIKDGINSAAHWGSSVLDNGKTIIKDDAGQVLTLADNEASTIVTLGGAVYTVASTSYASATDKVKAQESSMSASASATGSNG</sequence>
<feature type="chain" id="PRO_5007864272" evidence="1">
    <location>
        <begin position="20"/>
        <end position="135"/>
    </location>
</feature>
<dbReference type="EMBL" id="KV425887">
    <property type="protein sequence ID" value="KZW02583.1"/>
    <property type="molecule type" value="Genomic_DNA"/>
</dbReference>
<accession>A0A165PRU8</accession>
<evidence type="ECO:0000313" key="2">
    <source>
        <dbReference type="EMBL" id="KZW02583.1"/>
    </source>
</evidence>
<dbReference type="InParanoid" id="A0A165PRU8"/>